<gene>
    <name evidence="1" type="ORF">SDC9_68575</name>
</gene>
<proteinExistence type="predicted"/>
<organism evidence="1">
    <name type="scientific">bioreactor metagenome</name>
    <dbReference type="NCBI Taxonomy" id="1076179"/>
    <lineage>
        <taxon>unclassified sequences</taxon>
        <taxon>metagenomes</taxon>
        <taxon>ecological metagenomes</taxon>
    </lineage>
</organism>
<dbReference type="AlphaFoldDB" id="A0A644Y0T6"/>
<dbReference type="EMBL" id="VSSQ01003741">
    <property type="protein sequence ID" value="MPM22125.1"/>
    <property type="molecule type" value="Genomic_DNA"/>
</dbReference>
<reference evidence="1" key="1">
    <citation type="submission" date="2019-08" db="EMBL/GenBank/DDBJ databases">
        <authorList>
            <person name="Kucharzyk K."/>
            <person name="Murdoch R.W."/>
            <person name="Higgins S."/>
            <person name="Loffler F."/>
        </authorList>
    </citation>
    <scope>NUCLEOTIDE SEQUENCE</scope>
</reference>
<sequence>MNKKLVLFLLLVCLLHLSLFASWSFAYDSWDGHPRIAAGLVPTGIRAGAVNDSLSLFADWKTDFYLLGKVGYQERLVWQDPVGGNHRTGIPLVYDQLLFDWTLGLNQYLGSSQKHSLFVGYRGSYEKALDSMIVGTTLDSGTVQSLSSFFSGGNAVYGQLSGIGTNIGFAYHYNNLVETFTSADGYAASALLWFGPMLLNTNASYARLEGEVRAAKTLLTLTESGKNLYSIVLADRLNMSGVFGSSIPLSVQQTTSLGSKVRGFGTFQFPTDYSIANQFDLRFNGPEPFFSGFFPRLVLFFDFGYGWGELYNTALSASGLIASTGVSVTFAVRSYMDIGYEMAYLLVGENYEHPGAKMVGKILARLSF</sequence>
<protein>
    <submittedName>
        <fullName evidence="1">Uncharacterized protein</fullName>
    </submittedName>
</protein>
<name>A0A644Y0T6_9ZZZZ</name>
<accession>A0A644Y0T6</accession>
<comment type="caution">
    <text evidence="1">The sequence shown here is derived from an EMBL/GenBank/DDBJ whole genome shotgun (WGS) entry which is preliminary data.</text>
</comment>
<evidence type="ECO:0000313" key="1">
    <source>
        <dbReference type="EMBL" id="MPM22125.1"/>
    </source>
</evidence>